<dbReference type="PANTHER" id="PTHR32347:SF29">
    <property type="entry name" value="UPF0194 MEMBRANE PROTEIN YBHG"/>
    <property type="match status" value="1"/>
</dbReference>
<dbReference type="SUPFAM" id="SSF111369">
    <property type="entry name" value="HlyD-like secretion proteins"/>
    <property type="match status" value="1"/>
</dbReference>
<evidence type="ECO:0000256" key="2">
    <source>
        <dbReference type="ARBA" id="ARBA00023054"/>
    </source>
</evidence>
<protein>
    <submittedName>
        <fullName evidence="6">HlyD family efflux transporter periplasmic adaptor subunit</fullName>
    </submittedName>
</protein>
<feature type="coiled-coil region" evidence="3">
    <location>
        <begin position="103"/>
        <end position="139"/>
    </location>
</feature>
<dbReference type="Gene3D" id="6.10.140.1990">
    <property type="match status" value="1"/>
</dbReference>
<dbReference type="Gene3D" id="2.40.420.20">
    <property type="match status" value="1"/>
</dbReference>
<name>A0ABU7LUS9_9PROT</name>
<evidence type="ECO:0000259" key="4">
    <source>
        <dbReference type="Pfam" id="PF25876"/>
    </source>
</evidence>
<dbReference type="Pfam" id="PF25989">
    <property type="entry name" value="YknX_C"/>
    <property type="match status" value="1"/>
</dbReference>
<organism evidence="6 7">
    <name type="scientific">Hyphobacterium lacteum</name>
    <dbReference type="NCBI Taxonomy" id="3116575"/>
    <lineage>
        <taxon>Bacteria</taxon>
        <taxon>Pseudomonadati</taxon>
        <taxon>Pseudomonadota</taxon>
        <taxon>Alphaproteobacteria</taxon>
        <taxon>Maricaulales</taxon>
        <taxon>Maricaulaceae</taxon>
        <taxon>Hyphobacterium</taxon>
    </lineage>
</organism>
<accession>A0ABU7LUS9</accession>
<dbReference type="EMBL" id="JAZDRP010000013">
    <property type="protein sequence ID" value="MEE2527371.1"/>
    <property type="molecule type" value="Genomic_DNA"/>
</dbReference>
<dbReference type="Pfam" id="PF25876">
    <property type="entry name" value="HH_MFP_RND"/>
    <property type="match status" value="1"/>
</dbReference>
<dbReference type="InterPro" id="IPR058637">
    <property type="entry name" value="YknX-like_C"/>
</dbReference>
<dbReference type="Gene3D" id="2.40.50.100">
    <property type="match status" value="1"/>
</dbReference>
<dbReference type="RefSeq" id="WP_330200033.1">
    <property type="nucleotide sequence ID" value="NZ_JAZDRP010000013.1"/>
</dbReference>
<evidence type="ECO:0000313" key="7">
    <source>
        <dbReference type="Proteomes" id="UP001354971"/>
    </source>
</evidence>
<comment type="caution">
    <text evidence="6">The sequence shown here is derived from an EMBL/GenBank/DDBJ whole genome shotgun (WGS) entry which is preliminary data.</text>
</comment>
<dbReference type="InterPro" id="IPR050465">
    <property type="entry name" value="UPF0194_transport"/>
</dbReference>
<proteinExistence type="predicted"/>
<feature type="domain" description="Multidrug resistance protein MdtA-like alpha-helical hairpin" evidence="4">
    <location>
        <begin position="118"/>
        <end position="191"/>
    </location>
</feature>
<evidence type="ECO:0000259" key="5">
    <source>
        <dbReference type="Pfam" id="PF25989"/>
    </source>
</evidence>
<evidence type="ECO:0000256" key="1">
    <source>
        <dbReference type="ARBA" id="ARBA00004196"/>
    </source>
</evidence>
<keyword evidence="7" id="KW-1185">Reference proteome</keyword>
<evidence type="ECO:0000313" key="6">
    <source>
        <dbReference type="EMBL" id="MEE2527371.1"/>
    </source>
</evidence>
<dbReference type="Proteomes" id="UP001354971">
    <property type="component" value="Unassembled WGS sequence"/>
</dbReference>
<keyword evidence="2 3" id="KW-0175">Coiled coil</keyword>
<dbReference type="InterPro" id="IPR030190">
    <property type="entry name" value="MacA_alpha-hairpin_sf"/>
</dbReference>
<dbReference type="InterPro" id="IPR058624">
    <property type="entry name" value="MdtA-like_HH"/>
</dbReference>
<evidence type="ECO:0000256" key="3">
    <source>
        <dbReference type="SAM" id="Coils"/>
    </source>
</evidence>
<feature type="domain" description="YknX-like C-terminal permuted SH3-like" evidence="5">
    <location>
        <begin position="334"/>
        <end position="401"/>
    </location>
</feature>
<sequence length="408" mass="44174">MLKRYSRSMLMAVVVLVIVALLAFAFWPRPVPVDIGTVVREAMEDTITEEGRTRVHDAYVVSTPVAGRLRRVEVEPGDAVVRGEDIVAYMAPSNPAVLDVRTREQARANVSAAEAALRLAQAERNRAVADLELADSELERQQTLRDSGVVSEAAFDRALRERRAASAAVDTADAAVSVRMAELQNARIMLQGMDDSESATATMVDDIPIQAPATGRVLRVIQQSESTLPAGTPILEIGNVENDLEVLVELLSTDAVQVRAGQSVRIADWGGAEVIDGVVERVEPWGFTKYSALGVEEQRVNTIIRFNDPADRPGGLGHGYRVVTEIVIWEEDDVLVVPSSALFRDGENWAVYAVRDGRARPVSVEIDRNNGLQAHILSGLAEGDQVVLYPSSAISDGVSVAARHAVAR</sequence>
<gene>
    <name evidence="6" type="ORF">V0U79_13470</name>
</gene>
<reference evidence="6 7" key="1">
    <citation type="submission" date="2024-01" db="EMBL/GenBank/DDBJ databases">
        <title>Hyphobacterium bacterium isolated from marine sediment.</title>
        <authorList>
            <person name="Zhao S."/>
        </authorList>
    </citation>
    <scope>NUCLEOTIDE SEQUENCE [LARGE SCALE GENOMIC DNA]</scope>
    <source>
        <strain evidence="7">HN65</strain>
    </source>
</reference>
<comment type="subcellular location">
    <subcellularLocation>
        <location evidence="1">Cell envelope</location>
    </subcellularLocation>
</comment>
<dbReference type="PANTHER" id="PTHR32347">
    <property type="entry name" value="EFFLUX SYSTEM COMPONENT YKNX-RELATED"/>
    <property type="match status" value="1"/>
</dbReference>